<evidence type="ECO:0000256" key="1">
    <source>
        <dbReference type="SAM" id="MobiDB-lite"/>
    </source>
</evidence>
<evidence type="ECO:0000256" key="3">
    <source>
        <dbReference type="SAM" id="SignalP"/>
    </source>
</evidence>
<dbReference type="Proteomes" id="UP000225277">
    <property type="component" value="Unassembled WGS sequence"/>
</dbReference>
<dbReference type="GeneID" id="35599660"/>
<keyword evidence="2" id="KW-1133">Transmembrane helix</keyword>
<evidence type="ECO:0000313" key="5">
    <source>
        <dbReference type="Proteomes" id="UP000225277"/>
    </source>
</evidence>
<dbReference type="EMBL" id="FJUY01000006">
    <property type="protein sequence ID" value="CZT18642.1"/>
    <property type="molecule type" value="Genomic_DNA"/>
</dbReference>
<feature type="signal peptide" evidence="3">
    <location>
        <begin position="1"/>
        <end position="17"/>
    </location>
</feature>
<feature type="transmembrane region" description="Helical" evidence="2">
    <location>
        <begin position="50"/>
        <end position="74"/>
    </location>
</feature>
<dbReference type="AlphaFoldDB" id="A0A2D3UPT2"/>
<evidence type="ECO:0000313" key="4">
    <source>
        <dbReference type="EMBL" id="CZT18642.1"/>
    </source>
</evidence>
<keyword evidence="5" id="KW-1185">Reference proteome</keyword>
<gene>
    <name evidence="4" type="ORF">RCC_04486</name>
</gene>
<accession>A0A2D3UPT2</accession>
<proteinExistence type="predicted"/>
<name>A0A2D3UPT2_9PEZI</name>
<feature type="chain" id="PRO_5013750043" evidence="3">
    <location>
        <begin position="18"/>
        <end position="75"/>
    </location>
</feature>
<dbReference type="RefSeq" id="XP_023625532.1">
    <property type="nucleotide sequence ID" value="XM_023769764.1"/>
</dbReference>
<evidence type="ECO:0000256" key="2">
    <source>
        <dbReference type="SAM" id="Phobius"/>
    </source>
</evidence>
<keyword evidence="2" id="KW-0472">Membrane</keyword>
<protein>
    <submittedName>
        <fullName evidence="4">Uncharacterized protein</fullName>
    </submittedName>
</protein>
<organism evidence="4 5">
    <name type="scientific">Ramularia collo-cygni</name>
    <dbReference type="NCBI Taxonomy" id="112498"/>
    <lineage>
        <taxon>Eukaryota</taxon>
        <taxon>Fungi</taxon>
        <taxon>Dikarya</taxon>
        <taxon>Ascomycota</taxon>
        <taxon>Pezizomycotina</taxon>
        <taxon>Dothideomycetes</taxon>
        <taxon>Dothideomycetidae</taxon>
        <taxon>Mycosphaerellales</taxon>
        <taxon>Mycosphaerellaceae</taxon>
        <taxon>Ramularia</taxon>
    </lineage>
</organism>
<sequence>MQFSAIFVLAMAAFASAASSAKTSSSMSSTGSMTSTGTAKASATSKSKGAATAATGLPILAAGGAIGVAVLGLVV</sequence>
<feature type="region of interest" description="Disordered" evidence="1">
    <location>
        <begin position="20"/>
        <end position="39"/>
    </location>
</feature>
<keyword evidence="3" id="KW-0732">Signal</keyword>
<keyword evidence="2" id="KW-0812">Transmembrane</keyword>
<reference evidence="4 5" key="1">
    <citation type="submission" date="2016-03" db="EMBL/GenBank/DDBJ databases">
        <authorList>
            <person name="Ploux O."/>
        </authorList>
    </citation>
    <scope>NUCLEOTIDE SEQUENCE [LARGE SCALE GENOMIC DNA]</scope>
    <source>
        <strain evidence="4 5">URUG2</strain>
    </source>
</reference>